<dbReference type="EMBL" id="WIUZ02000001">
    <property type="protein sequence ID" value="KAF9793535.1"/>
    <property type="molecule type" value="Genomic_DNA"/>
</dbReference>
<reference evidence="2" key="1">
    <citation type="journal article" date="2020" name="Nat. Commun.">
        <title>Large-scale genome sequencing of mycorrhizal fungi provides insights into the early evolution of symbiotic traits.</title>
        <authorList>
            <person name="Miyauchi S."/>
            <person name="Kiss E."/>
            <person name="Kuo A."/>
            <person name="Drula E."/>
            <person name="Kohler A."/>
            <person name="Sanchez-Garcia M."/>
            <person name="Morin E."/>
            <person name="Andreopoulos B."/>
            <person name="Barry K.W."/>
            <person name="Bonito G."/>
            <person name="Buee M."/>
            <person name="Carver A."/>
            <person name="Chen C."/>
            <person name="Cichocki N."/>
            <person name="Clum A."/>
            <person name="Culley D."/>
            <person name="Crous P.W."/>
            <person name="Fauchery L."/>
            <person name="Girlanda M."/>
            <person name="Hayes R.D."/>
            <person name="Keri Z."/>
            <person name="LaButti K."/>
            <person name="Lipzen A."/>
            <person name="Lombard V."/>
            <person name="Magnuson J."/>
            <person name="Maillard F."/>
            <person name="Murat C."/>
            <person name="Nolan M."/>
            <person name="Ohm R.A."/>
            <person name="Pangilinan J."/>
            <person name="Pereira M.F."/>
            <person name="Perotto S."/>
            <person name="Peter M."/>
            <person name="Pfister S."/>
            <person name="Riley R."/>
            <person name="Sitrit Y."/>
            <person name="Stielow J.B."/>
            <person name="Szollosi G."/>
            <person name="Zifcakova L."/>
            <person name="Stursova M."/>
            <person name="Spatafora J.W."/>
            <person name="Tedersoo L."/>
            <person name="Vaario L.M."/>
            <person name="Yamada A."/>
            <person name="Yan M."/>
            <person name="Wang P."/>
            <person name="Xu J."/>
            <person name="Bruns T."/>
            <person name="Baldrian P."/>
            <person name="Vilgalys R."/>
            <person name="Dunand C."/>
            <person name="Henrissat B."/>
            <person name="Grigoriev I.V."/>
            <person name="Hibbett D."/>
            <person name="Nagy L.G."/>
            <person name="Martin F.M."/>
        </authorList>
    </citation>
    <scope>NUCLEOTIDE SEQUENCE</scope>
    <source>
        <strain evidence="2">UH-Tt-Lm1</strain>
    </source>
</reference>
<accession>A0A9P6HSF9</accession>
<evidence type="ECO:0000256" key="1">
    <source>
        <dbReference type="SAM" id="MobiDB-lite"/>
    </source>
</evidence>
<feature type="region of interest" description="Disordered" evidence="1">
    <location>
        <begin position="91"/>
        <end position="136"/>
    </location>
</feature>
<organism evidence="2 3">
    <name type="scientific">Thelephora terrestris</name>
    <dbReference type="NCBI Taxonomy" id="56493"/>
    <lineage>
        <taxon>Eukaryota</taxon>
        <taxon>Fungi</taxon>
        <taxon>Dikarya</taxon>
        <taxon>Basidiomycota</taxon>
        <taxon>Agaricomycotina</taxon>
        <taxon>Agaricomycetes</taxon>
        <taxon>Thelephorales</taxon>
        <taxon>Thelephoraceae</taxon>
        <taxon>Thelephora</taxon>
    </lineage>
</organism>
<gene>
    <name evidence="2" type="ORF">BJ322DRAFT_1035289</name>
</gene>
<sequence length="158" mass="17177">MPTTAIDNLTPTHSCDCCWSSDVLTNTNEHGLYSDRTPKLHLAHACAQPALISGAQGLRVVELLGIKLPLISSTSLFHVIYSLVGENAKTRESSTKASLRQMPEARNHRGPYGPRRPNEPRGPSFHSSRLPVSNGSKPVPSRIVVMRVLGIPISAYSQ</sequence>
<reference evidence="2" key="2">
    <citation type="submission" date="2020-11" db="EMBL/GenBank/DDBJ databases">
        <authorList>
            <consortium name="DOE Joint Genome Institute"/>
            <person name="Kuo A."/>
            <person name="Miyauchi S."/>
            <person name="Kiss E."/>
            <person name="Drula E."/>
            <person name="Kohler A."/>
            <person name="Sanchez-Garcia M."/>
            <person name="Andreopoulos B."/>
            <person name="Barry K.W."/>
            <person name="Bonito G."/>
            <person name="Buee M."/>
            <person name="Carver A."/>
            <person name="Chen C."/>
            <person name="Cichocki N."/>
            <person name="Clum A."/>
            <person name="Culley D."/>
            <person name="Crous P.W."/>
            <person name="Fauchery L."/>
            <person name="Girlanda M."/>
            <person name="Hayes R."/>
            <person name="Keri Z."/>
            <person name="Labutti K."/>
            <person name="Lipzen A."/>
            <person name="Lombard V."/>
            <person name="Magnuson J."/>
            <person name="Maillard F."/>
            <person name="Morin E."/>
            <person name="Murat C."/>
            <person name="Nolan M."/>
            <person name="Ohm R."/>
            <person name="Pangilinan J."/>
            <person name="Pereira M."/>
            <person name="Perotto S."/>
            <person name="Peter M."/>
            <person name="Riley R."/>
            <person name="Sitrit Y."/>
            <person name="Stielow B."/>
            <person name="Szollosi G."/>
            <person name="Zifcakova L."/>
            <person name="Stursova M."/>
            <person name="Spatafora J.W."/>
            <person name="Tedersoo L."/>
            <person name="Vaario L.-M."/>
            <person name="Yamada A."/>
            <person name="Yan M."/>
            <person name="Wang P."/>
            <person name="Xu J."/>
            <person name="Bruns T."/>
            <person name="Baldrian P."/>
            <person name="Vilgalys R."/>
            <person name="Henrissat B."/>
            <person name="Grigoriev I.V."/>
            <person name="Hibbett D."/>
            <person name="Nagy L.G."/>
            <person name="Martin F.M."/>
        </authorList>
    </citation>
    <scope>NUCLEOTIDE SEQUENCE</scope>
    <source>
        <strain evidence="2">UH-Tt-Lm1</strain>
    </source>
</reference>
<comment type="caution">
    <text evidence="2">The sequence shown here is derived from an EMBL/GenBank/DDBJ whole genome shotgun (WGS) entry which is preliminary data.</text>
</comment>
<proteinExistence type="predicted"/>
<dbReference type="AlphaFoldDB" id="A0A9P6HSF9"/>
<evidence type="ECO:0000313" key="2">
    <source>
        <dbReference type="EMBL" id="KAF9793535.1"/>
    </source>
</evidence>
<name>A0A9P6HSF9_9AGAM</name>
<evidence type="ECO:0000313" key="3">
    <source>
        <dbReference type="Proteomes" id="UP000736335"/>
    </source>
</evidence>
<protein>
    <submittedName>
        <fullName evidence="2">Uncharacterized protein</fullName>
    </submittedName>
</protein>
<dbReference type="Proteomes" id="UP000736335">
    <property type="component" value="Unassembled WGS sequence"/>
</dbReference>
<feature type="compositionally biased region" description="Polar residues" evidence="1">
    <location>
        <begin position="125"/>
        <end position="136"/>
    </location>
</feature>
<keyword evidence="3" id="KW-1185">Reference proteome</keyword>